<accession>A0A381XKK1</accession>
<sequence>MAKMSSYEIGKLKGNILDSFYRKREAELAVRRTVIAKKNRELQLAPIQYLLDQLPTDMIAHADEYVVRIRYTREGGLGGVLVDEKWDYKTDTPVVNPQKVSNSHYQNTPDNDLKEELKEEADKLCEDIVELKTEKEEMSVYLNATTSKYTGSLQLRKAWKNEPGLLKYLPAEPVKVLRPKPAKKVVVPDLEVPTFLKNRMTTNLLEDD</sequence>
<proteinExistence type="predicted"/>
<protein>
    <submittedName>
        <fullName evidence="1">Uncharacterized protein</fullName>
    </submittedName>
</protein>
<organism evidence="1">
    <name type="scientific">marine metagenome</name>
    <dbReference type="NCBI Taxonomy" id="408172"/>
    <lineage>
        <taxon>unclassified sequences</taxon>
        <taxon>metagenomes</taxon>
        <taxon>ecological metagenomes</taxon>
    </lineage>
</organism>
<dbReference type="AlphaFoldDB" id="A0A381XKK1"/>
<name>A0A381XKK1_9ZZZZ</name>
<gene>
    <name evidence="1" type="ORF">METZ01_LOCUS117984</name>
</gene>
<reference evidence="1" key="1">
    <citation type="submission" date="2018-05" db="EMBL/GenBank/DDBJ databases">
        <authorList>
            <person name="Lanie J.A."/>
            <person name="Ng W.-L."/>
            <person name="Kazmierczak K.M."/>
            <person name="Andrzejewski T.M."/>
            <person name="Davidsen T.M."/>
            <person name="Wayne K.J."/>
            <person name="Tettelin H."/>
            <person name="Glass J.I."/>
            <person name="Rusch D."/>
            <person name="Podicherti R."/>
            <person name="Tsui H.-C.T."/>
            <person name="Winkler M.E."/>
        </authorList>
    </citation>
    <scope>NUCLEOTIDE SEQUENCE</scope>
</reference>
<evidence type="ECO:0000313" key="1">
    <source>
        <dbReference type="EMBL" id="SVA65130.1"/>
    </source>
</evidence>
<dbReference type="EMBL" id="UINC01015477">
    <property type="protein sequence ID" value="SVA65130.1"/>
    <property type="molecule type" value="Genomic_DNA"/>
</dbReference>